<dbReference type="Gene3D" id="3.30.70.20">
    <property type="match status" value="1"/>
</dbReference>
<keyword evidence="2" id="KW-0408">Iron</keyword>
<dbReference type="Proteomes" id="UP000003806">
    <property type="component" value="Chromosome"/>
</dbReference>
<feature type="domain" description="4Fe-4S ferredoxin-type" evidence="4">
    <location>
        <begin position="6"/>
        <end position="35"/>
    </location>
</feature>
<evidence type="ECO:0000256" key="3">
    <source>
        <dbReference type="ARBA" id="ARBA00023014"/>
    </source>
</evidence>
<accession>H0UJW3</accession>
<dbReference type="PANTHER" id="PTHR43122:SF1">
    <property type="entry name" value="IRON-SULFUR-BINDING PROTEIN"/>
    <property type="match status" value="1"/>
</dbReference>
<keyword evidence="1" id="KW-0479">Metal-binding</keyword>
<reference evidence="5 6" key="1">
    <citation type="submission" date="2011-11" db="EMBL/GenBank/DDBJ databases">
        <title>The Noncontiguous Finished genome of Jonquetella anthropi DSM 22815.</title>
        <authorList>
            <consortium name="US DOE Joint Genome Institute (JGI-PGF)"/>
            <person name="Lucas S."/>
            <person name="Copeland A."/>
            <person name="Lapidus A."/>
            <person name="Glavina del Rio T."/>
            <person name="Dalin E."/>
            <person name="Tice H."/>
            <person name="Bruce D."/>
            <person name="Goodwin L."/>
            <person name="Pitluck S."/>
            <person name="Peters L."/>
            <person name="Mikhailova N."/>
            <person name="Held B."/>
            <person name="Kyrpides N."/>
            <person name="Mavromatis K."/>
            <person name="Ivanova N."/>
            <person name="Markowitz V."/>
            <person name="Cheng J.-F."/>
            <person name="Hugenholtz P."/>
            <person name="Woyke T."/>
            <person name="Wu D."/>
            <person name="Gronow S."/>
            <person name="Wellnitz S."/>
            <person name="Brambilla E."/>
            <person name="Klenk H.-P."/>
            <person name="Eisen J.A."/>
        </authorList>
    </citation>
    <scope>NUCLEOTIDE SEQUENCE [LARGE SCALE GENOMIC DNA]</scope>
    <source>
        <strain evidence="5 6">DSM 22815</strain>
    </source>
</reference>
<dbReference type="EMBL" id="CM001376">
    <property type="protein sequence ID" value="EHM12972.1"/>
    <property type="molecule type" value="Genomic_DNA"/>
</dbReference>
<dbReference type="AlphaFoldDB" id="H0UJW3"/>
<dbReference type="GO" id="GO:0046872">
    <property type="term" value="F:metal ion binding"/>
    <property type="evidence" value="ECO:0007669"/>
    <property type="project" value="UniProtKB-KW"/>
</dbReference>
<keyword evidence="3" id="KW-0411">Iron-sulfur</keyword>
<evidence type="ECO:0000256" key="2">
    <source>
        <dbReference type="ARBA" id="ARBA00023004"/>
    </source>
</evidence>
<dbReference type="eggNOG" id="COG1146">
    <property type="taxonomic scope" value="Bacteria"/>
</dbReference>
<dbReference type="InterPro" id="IPR017900">
    <property type="entry name" value="4Fe4S_Fe_S_CS"/>
</dbReference>
<dbReference type="HOGENOM" id="CLU_139698_5_3_0"/>
<gene>
    <name evidence="5" type="ORF">JonanDRAFT_0570</name>
</gene>
<dbReference type="PROSITE" id="PS00198">
    <property type="entry name" value="4FE4S_FER_1"/>
    <property type="match status" value="1"/>
</dbReference>
<evidence type="ECO:0000313" key="5">
    <source>
        <dbReference type="EMBL" id="EHM12972.1"/>
    </source>
</evidence>
<dbReference type="PROSITE" id="PS51379">
    <property type="entry name" value="4FE4S_FER_2"/>
    <property type="match status" value="2"/>
</dbReference>
<sequence length="73" mass="7953">MEKKHFKVLVNAGWCKGCGLCVSVCPKKVLALNERVKSEPVNQDDCIGCHQCDFICPDLAITVQNDEGESSNG</sequence>
<dbReference type="Gene3D" id="3.30.70.3270">
    <property type="match status" value="1"/>
</dbReference>
<dbReference type="SUPFAM" id="SSF54862">
    <property type="entry name" value="4Fe-4S ferredoxins"/>
    <property type="match status" value="1"/>
</dbReference>
<dbReference type="STRING" id="885272.JonanDRAFT_0570"/>
<feature type="domain" description="4Fe-4S ferredoxin-type" evidence="4">
    <location>
        <begin position="37"/>
        <end position="66"/>
    </location>
</feature>
<keyword evidence="6" id="KW-1185">Reference proteome</keyword>
<evidence type="ECO:0000259" key="4">
    <source>
        <dbReference type="PROSITE" id="PS51379"/>
    </source>
</evidence>
<proteinExistence type="predicted"/>
<evidence type="ECO:0000256" key="1">
    <source>
        <dbReference type="ARBA" id="ARBA00022723"/>
    </source>
</evidence>
<dbReference type="Pfam" id="PF13237">
    <property type="entry name" value="Fer4_10"/>
    <property type="match status" value="1"/>
</dbReference>
<name>H0UJW3_9BACT</name>
<dbReference type="InterPro" id="IPR017896">
    <property type="entry name" value="4Fe4S_Fe-S-bd"/>
</dbReference>
<organism evidence="5 6">
    <name type="scientific">Jonquetella anthropi DSM 22815</name>
    <dbReference type="NCBI Taxonomy" id="885272"/>
    <lineage>
        <taxon>Bacteria</taxon>
        <taxon>Thermotogati</taxon>
        <taxon>Synergistota</taxon>
        <taxon>Synergistia</taxon>
        <taxon>Synergistales</taxon>
        <taxon>Dethiosulfovibrionaceae</taxon>
        <taxon>Jonquetella</taxon>
    </lineage>
</organism>
<protein>
    <submittedName>
        <fullName evidence="5">Ferredoxin</fullName>
    </submittedName>
</protein>
<dbReference type="PANTHER" id="PTHR43122">
    <property type="entry name" value="FERREDOXIN SUBUNIT OF PYRUVATE:FLAVODOXIN OXIDOREDUCTASE-RELATED"/>
    <property type="match status" value="1"/>
</dbReference>
<evidence type="ECO:0000313" key="6">
    <source>
        <dbReference type="Proteomes" id="UP000003806"/>
    </source>
</evidence>
<dbReference type="GO" id="GO:0051536">
    <property type="term" value="F:iron-sulfur cluster binding"/>
    <property type="evidence" value="ECO:0007669"/>
    <property type="project" value="UniProtKB-KW"/>
</dbReference>